<dbReference type="SUPFAM" id="SSF47473">
    <property type="entry name" value="EF-hand"/>
    <property type="match status" value="1"/>
</dbReference>
<evidence type="ECO:0000256" key="4">
    <source>
        <dbReference type="ARBA" id="ARBA00022737"/>
    </source>
</evidence>
<dbReference type="Proteomes" id="UP000674318">
    <property type="component" value="Unassembled WGS sequence"/>
</dbReference>
<evidence type="ECO:0000313" key="9">
    <source>
        <dbReference type="EMBL" id="KAG5507674.1"/>
    </source>
</evidence>
<dbReference type="InterPro" id="IPR002048">
    <property type="entry name" value="EF_hand_dom"/>
</dbReference>
<dbReference type="Pfam" id="PF13499">
    <property type="entry name" value="EF-hand_7"/>
    <property type="match status" value="1"/>
</dbReference>
<keyword evidence="2" id="KW-0519">Myristate</keyword>
<dbReference type="EMBL" id="JAFJZO010000018">
    <property type="protein sequence ID" value="KAG5507674.1"/>
    <property type="molecule type" value="Genomic_DNA"/>
</dbReference>
<comment type="similarity">
    <text evidence="1">Belongs to the recoverin family.</text>
</comment>
<dbReference type="InterPro" id="IPR011992">
    <property type="entry name" value="EF-hand-dom_pair"/>
</dbReference>
<gene>
    <name evidence="9" type="ORF">JKF63_06623</name>
</gene>
<comment type="caution">
    <text evidence="9">The sequence shown here is derived from an EMBL/GenBank/DDBJ whole genome shotgun (WGS) entry which is preliminary data.</text>
</comment>
<organism evidence="9 10">
    <name type="scientific">Porcisia hertigi</name>
    <dbReference type="NCBI Taxonomy" id="2761500"/>
    <lineage>
        <taxon>Eukaryota</taxon>
        <taxon>Discoba</taxon>
        <taxon>Euglenozoa</taxon>
        <taxon>Kinetoplastea</taxon>
        <taxon>Metakinetoplastina</taxon>
        <taxon>Trypanosomatida</taxon>
        <taxon>Trypanosomatidae</taxon>
        <taxon>Leishmaniinae</taxon>
        <taxon>Porcisia</taxon>
    </lineage>
</organism>
<dbReference type="InterPro" id="IPR028846">
    <property type="entry name" value="Recoverin"/>
</dbReference>
<feature type="domain" description="EF-hand" evidence="8">
    <location>
        <begin position="145"/>
        <end position="180"/>
    </location>
</feature>
<dbReference type="OrthoDB" id="26525at2759"/>
<dbReference type="RefSeq" id="XP_067757989.1">
    <property type="nucleotide sequence ID" value="XM_067902572.1"/>
</dbReference>
<name>A0A836I966_9TRYP</name>
<evidence type="ECO:0000256" key="7">
    <source>
        <dbReference type="SAM" id="MobiDB-lite"/>
    </source>
</evidence>
<sequence>MGGKISHEEMNDYREVVKGRISDDAIGFLHTRFMNAAPSGVMTPLLFKQYIDSVNVFKDRKVRLEQRRLRKGSIFDKLRSGRYTPESGETEKADAELDKNEKREAGLQEDDSDYYRHLFRGYDLNNEGIITFKKFLIYHVAVVYSTEDLFYVVFNTYDEDGDGFLSQADMKAVITAATRYVGDYDVRDREVRRVIDEEVRRLMGFLDIRKRGYIHMEDMRLITQKYPQVLEKMKCLM</sequence>
<keyword evidence="6" id="KW-0449">Lipoprotein</keyword>
<keyword evidence="5" id="KW-0106">Calcium</keyword>
<dbReference type="GeneID" id="94292649"/>
<evidence type="ECO:0000256" key="1">
    <source>
        <dbReference type="ARBA" id="ARBA00006049"/>
    </source>
</evidence>
<dbReference type="AlphaFoldDB" id="A0A836I966"/>
<evidence type="ECO:0000256" key="6">
    <source>
        <dbReference type="ARBA" id="ARBA00023288"/>
    </source>
</evidence>
<dbReference type="InterPro" id="IPR018247">
    <property type="entry name" value="EF_Hand_1_Ca_BS"/>
</dbReference>
<keyword evidence="10" id="KW-1185">Reference proteome</keyword>
<keyword evidence="4" id="KW-0677">Repeat</keyword>
<evidence type="ECO:0000256" key="3">
    <source>
        <dbReference type="ARBA" id="ARBA00022723"/>
    </source>
</evidence>
<proteinExistence type="inferred from homology"/>
<accession>A0A836I966</accession>
<dbReference type="PROSITE" id="PS50222">
    <property type="entry name" value="EF_HAND_2"/>
    <property type="match status" value="1"/>
</dbReference>
<dbReference type="GO" id="GO:0005509">
    <property type="term" value="F:calcium ion binding"/>
    <property type="evidence" value="ECO:0007669"/>
    <property type="project" value="InterPro"/>
</dbReference>
<dbReference type="KEGG" id="phet:94292649"/>
<dbReference type="Pfam" id="PF13833">
    <property type="entry name" value="EF-hand_8"/>
    <property type="match status" value="1"/>
</dbReference>
<dbReference type="PANTHER" id="PTHR23055:SF178">
    <property type="entry name" value="NEUROCALCIN HOMOLOG"/>
    <property type="match status" value="1"/>
</dbReference>
<dbReference type="Gene3D" id="1.10.238.10">
    <property type="entry name" value="EF-hand"/>
    <property type="match status" value="2"/>
</dbReference>
<feature type="region of interest" description="Disordered" evidence="7">
    <location>
        <begin position="80"/>
        <end position="106"/>
    </location>
</feature>
<dbReference type="PANTHER" id="PTHR23055">
    <property type="entry name" value="CALCIUM BINDING PROTEINS"/>
    <property type="match status" value="1"/>
</dbReference>
<evidence type="ECO:0000313" key="10">
    <source>
        <dbReference type="Proteomes" id="UP000674318"/>
    </source>
</evidence>
<feature type="compositionally biased region" description="Basic and acidic residues" evidence="7">
    <location>
        <begin position="89"/>
        <end position="106"/>
    </location>
</feature>
<evidence type="ECO:0000256" key="2">
    <source>
        <dbReference type="ARBA" id="ARBA00022707"/>
    </source>
</evidence>
<dbReference type="PROSITE" id="PS00018">
    <property type="entry name" value="EF_HAND_1"/>
    <property type="match status" value="1"/>
</dbReference>
<evidence type="ECO:0000259" key="8">
    <source>
        <dbReference type="PROSITE" id="PS50222"/>
    </source>
</evidence>
<keyword evidence="3" id="KW-0479">Metal-binding</keyword>
<evidence type="ECO:0000256" key="5">
    <source>
        <dbReference type="ARBA" id="ARBA00022837"/>
    </source>
</evidence>
<reference evidence="9 10" key="1">
    <citation type="submission" date="2021-02" db="EMBL/GenBank/DDBJ databases">
        <title>Porcisia hertigi Genome sequencing and assembly.</title>
        <authorList>
            <person name="Almutairi H."/>
            <person name="Gatherer D."/>
        </authorList>
    </citation>
    <scope>NUCLEOTIDE SEQUENCE [LARGE SCALE GENOMIC DNA]</scope>
    <source>
        <strain evidence="9 10">C119</strain>
    </source>
</reference>
<protein>
    <recommendedName>
        <fullName evidence="8">EF-hand domain-containing protein</fullName>
    </recommendedName>
</protein>